<keyword evidence="2" id="KW-1185">Reference proteome</keyword>
<accession>A0ABT9JWM4</accession>
<dbReference type="RefSeq" id="WP_306390651.1">
    <property type="nucleotide sequence ID" value="NZ_JAVCAP010000036.1"/>
</dbReference>
<protein>
    <recommendedName>
        <fullName evidence="3">DUF4492 domain-containing protein</fullName>
    </recommendedName>
</protein>
<reference evidence="2" key="1">
    <citation type="journal article" date="2019" name="Int. J. Syst. Evol. Microbiol.">
        <title>The Global Catalogue of Microorganisms (GCM) 10K type strain sequencing project: providing services to taxonomists for standard genome sequencing and annotation.</title>
        <authorList>
            <consortium name="The Broad Institute Genomics Platform"/>
            <consortium name="The Broad Institute Genome Sequencing Center for Infectious Disease"/>
            <person name="Wu L."/>
            <person name="Ma J."/>
        </authorList>
    </citation>
    <scope>NUCLEOTIDE SEQUENCE [LARGE SCALE GENOMIC DNA]</scope>
    <source>
        <strain evidence="2">VKM B-3159</strain>
    </source>
</reference>
<proteinExistence type="predicted"/>
<dbReference type="Proteomes" id="UP001225906">
    <property type="component" value="Unassembled WGS sequence"/>
</dbReference>
<dbReference type="EMBL" id="JAVCAP010000036">
    <property type="protein sequence ID" value="MDP8568869.1"/>
    <property type="molecule type" value="Genomic_DNA"/>
</dbReference>
<dbReference type="NCBIfam" id="NF045611">
    <property type="entry name" value="small_CydP"/>
    <property type="match status" value="1"/>
</dbReference>
<evidence type="ECO:0008006" key="3">
    <source>
        <dbReference type="Google" id="ProtNLM"/>
    </source>
</evidence>
<organism evidence="1 2">
    <name type="scientific">Methylophilus aquaticus</name>
    <dbReference type="NCBI Taxonomy" id="1971610"/>
    <lineage>
        <taxon>Bacteria</taxon>
        <taxon>Pseudomonadati</taxon>
        <taxon>Pseudomonadota</taxon>
        <taxon>Betaproteobacteria</taxon>
        <taxon>Nitrosomonadales</taxon>
        <taxon>Methylophilaceae</taxon>
        <taxon>Methylophilus</taxon>
    </lineage>
</organism>
<name>A0ABT9JWM4_9PROT</name>
<comment type="caution">
    <text evidence="1">The sequence shown here is derived from an EMBL/GenBank/DDBJ whole genome shotgun (WGS) entry which is preliminary data.</text>
</comment>
<gene>
    <name evidence="1" type="ORF">Q9291_13545</name>
</gene>
<dbReference type="InterPro" id="IPR054636">
    <property type="entry name" value="CydP"/>
</dbReference>
<sequence>MWIKRWLSHYRNSVLFRHLSWVLCLKLLLLFLLWQVLIKPNKLHPDTAMVIDHMLGSTHAPAIAQPASGESQ</sequence>
<evidence type="ECO:0000313" key="1">
    <source>
        <dbReference type="EMBL" id="MDP8568869.1"/>
    </source>
</evidence>
<evidence type="ECO:0000313" key="2">
    <source>
        <dbReference type="Proteomes" id="UP001225906"/>
    </source>
</evidence>